<dbReference type="InterPro" id="IPR036658">
    <property type="entry name" value="CPI-17_sf"/>
</dbReference>
<gene>
    <name evidence="1" type="ORF">BYL167_LOCUS50669</name>
    <name evidence="2" type="ORF">GIL414_LOCUS81383</name>
</gene>
<accession>A0A8S3JA06</accession>
<organism evidence="2 3">
    <name type="scientific">Rotaria magnacalcarata</name>
    <dbReference type="NCBI Taxonomy" id="392030"/>
    <lineage>
        <taxon>Eukaryota</taxon>
        <taxon>Metazoa</taxon>
        <taxon>Spiralia</taxon>
        <taxon>Gnathifera</taxon>
        <taxon>Rotifera</taxon>
        <taxon>Eurotatoria</taxon>
        <taxon>Bdelloidea</taxon>
        <taxon>Philodinida</taxon>
        <taxon>Philodinidae</taxon>
        <taxon>Rotaria</taxon>
    </lineage>
</organism>
<comment type="caution">
    <text evidence="2">The sequence shown here is derived from an EMBL/GenBank/DDBJ whole genome shotgun (WGS) entry which is preliminary data.</text>
</comment>
<dbReference type="Gene3D" id="1.10.150.220">
    <property type="entry name" value="CPI-17"/>
    <property type="match status" value="1"/>
</dbReference>
<dbReference type="GO" id="GO:0005737">
    <property type="term" value="C:cytoplasm"/>
    <property type="evidence" value="ECO:0007669"/>
    <property type="project" value="InterPro"/>
</dbReference>
<proteinExistence type="predicted"/>
<evidence type="ECO:0000313" key="2">
    <source>
        <dbReference type="EMBL" id="CAF5215529.1"/>
    </source>
</evidence>
<dbReference type="Proteomes" id="UP000681967">
    <property type="component" value="Unassembled WGS sequence"/>
</dbReference>
<dbReference type="AlphaFoldDB" id="A0A8S3JA06"/>
<evidence type="ECO:0000313" key="3">
    <source>
        <dbReference type="Proteomes" id="UP000681720"/>
    </source>
</evidence>
<name>A0A8S3JA06_9BILA</name>
<evidence type="ECO:0000313" key="1">
    <source>
        <dbReference type="EMBL" id="CAF4863700.1"/>
    </source>
</evidence>
<reference evidence="2" key="1">
    <citation type="submission" date="2021-02" db="EMBL/GenBank/DDBJ databases">
        <authorList>
            <person name="Nowell W R."/>
        </authorList>
    </citation>
    <scope>NUCLEOTIDE SEQUENCE</scope>
</reference>
<sequence length="76" mass="9266">VEFWLDDQLRFLYDIKDDSSQEEHDQCPEDLIDCLLDIDDESEQRRFILEKLRNVKQSQSTTLEFIDECLRRIKML</sequence>
<dbReference type="EMBL" id="CAJOBJ010357253">
    <property type="protein sequence ID" value="CAF5215529.1"/>
    <property type="molecule type" value="Genomic_DNA"/>
</dbReference>
<dbReference type="SUPFAM" id="SSF81790">
    <property type="entry name" value="Myosin phosphatase inhibitor 17kDa protein, CPI-17"/>
    <property type="match status" value="1"/>
</dbReference>
<feature type="non-terminal residue" evidence="2">
    <location>
        <position position="1"/>
    </location>
</feature>
<dbReference type="EMBL" id="CAJOBH010156421">
    <property type="protein sequence ID" value="CAF4863700.1"/>
    <property type="molecule type" value="Genomic_DNA"/>
</dbReference>
<dbReference type="Proteomes" id="UP000681720">
    <property type="component" value="Unassembled WGS sequence"/>
</dbReference>
<protein>
    <submittedName>
        <fullName evidence="2">Uncharacterized protein</fullName>
    </submittedName>
</protein>